<dbReference type="EMBL" id="GBRH01221024">
    <property type="protein sequence ID" value="JAD76871.1"/>
    <property type="molecule type" value="Transcribed_RNA"/>
</dbReference>
<protein>
    <submittedName>
        <fullName evidence="1">Uncharacterized protein</fullName>
    </submittedName>
</protein>
<proteinExistence type="predicted"/>
<accession>A0A0A9CMN7</accession>
<organism evidence="1">
    <name type="scientific">Arundo donax</name>
    <name type="common">Giant reed</name>
    <name type="synonym">Donax arundinaceus</name>
    <dbReference type="NCBI Taxonomy" id="35708"/>
    <lineage>
        <taxon>Eukaryota</taxon>
        <taxon>Viridiplantae</taxon>
        <taxon>Streptophyta</taxon>
        <taxon>Embryophyta</taxon>
        <taxon>Tracheophyta</taxon>
        <taxon>Spermatophyta</taxon>
        <taxon>Magnoliopsida</taxon>
        <taxon>Liliopsida</taxon>
        <taxon>Poales</taxon>
        <taxon>Poaceae</taxon>
        <taxon>PACMAD clade</taxon>
        <taxon>Arundinoideae</taxon>
        <taxon>Arundineae</taxon>
        <taxon>Arundo</taxon>
    </lineage>
</organism>
<name>A0A0A9CMN7_ARUDO</name>
<dbReference type="AlphaFoldDB" id="A0A0A9CMN7"/>
<reference evidence="1" key="1">
    <citation type="submission" date="2014-09" db="EMBL/GenBank/DDBJ databases">
        <authorList>
            <person name="Magalhaes I.L.F."/>
            <person name="Oliveira U."/>
            <person name="Santos F.R."/>
            <person name="Vidigal T.H.D.A."/>
            <person name="Brescovit A.D."/>
            <person name="Santos A.J."/>
        </authorList>
    </citation>
    <scope>NUCLEOTIDE SEQUENCE</scope>
    <source>
        <tissue evidence="1">Shoot tissue taken approximately 20 cm above the soil surface</tissue>
    </source>
</reference>
<sequence length="72" mass="8612">MYPADTVKRIWRPKLHTKRTFELNYYAFFNRLMNGWASLVQPSDVWDFTSQKLEMAQLTLAKDICITTRKIL</sequence>
<evidence type="ECO:0000313" key="1">
    <source>
        <dbReference type="EMBL" id="JAD76871.1"/>
    </source>
</evidence>
<reference evidence="1" key="2">
    <citation type="journal article" date="2015" name="Data Brief">
        <title>Shoot transcriptome of the giant reed, Arundo donax.</title>
        <authorList>
            <person name="Barrero R.A."/>
            <person name="Guerrero F.D."/>
            <person name="Moolhuijzen P."/>
            <person name="Goolsby J.A."/>
            <person name="Tidwell J."/>
            <person name="Bellgard S.E."/>
            <person name="Bellgard M.I."/>
        </authorList>
    </citation>
    <scope>NUCLEOTIDE SEQUENCE</scope>
    <source>
        <tissue evidence="1">Shoot tissue taken approximately 20 cm above the soil surface</tissue>
    </source>
</reference>